<dbReference type="InterPro" id="IPR013083">
    <property type="entry name" value="Znf_RING/FYVE/PHD"/>
</dbReference>
<evidence type="ECO:0008006" key="15">
    <source>
        <dbReference type="Google" id="ProtNLM"/>
    </source>
</evidence>
<dbReference type="PANTHER" id="PTHR11685">
    <property type="entry name" value="RBR FAMILY RING FINGER AND IBR DOMAIN-CONTAINING"/>
    <property type="match status" value="1"/>
</dbReference>
<reference evidence="14" key="2">
    <citation type="submission" date="2015-07" db="EMBL/GenBank/DDBJ databases">
        <authorList>
            <person name="Noorani M."/>
        </authorList>
    </citation>
    <scope>NUCLEOTIDE SEQUENCE</scope>
    <source>
        <strain evidence="14">Yugu1</strain>
    </source>
</reference>
<dbReference type="SUPFAM" id="SSF57850">
    <property type="entry name" value="RING/U-box"/>
    <property type="match status" value="2"/>
</dbReference>
<dbReference type="InterPro" id="IPR031127">
    <property type="entry name" value="E3_UB_ligase_RBR"/>
</dbReference>
<keyword evidence="5" id="KW-0677">Repeat</keyword>
<evidence type="ECO:0000256" key="9">
    <source>
        <dbReference type="PROSITE-ProRule" id="PRU00175"/>
    </source>
</evidence>
<dbReference type="InterPro" id="IPR001841">
    <property type="entry name" value="Znf_RING"/>
</dbReference>
<evidence type="ECO:0000256" key="4">
    <source>
        <dbReference type="ARBA" id="ARBA00022723"/>
    </source>
</evidence>
<accession>A0A368Q1P4</accession>
<evidence type="ECO:0000313" key="14">
    <source>
        <dbReference type="EMBL" id="RCV11802.1"/>
    </source>
</evidence>
<dbReference type="AlphaFoldDB" id="A0A368Q1P4"/>
<proteinExistence type="inferred from homology"/>
<evidence type="ECO:0000256" key="3">
    <source>
        <dbReference type="ARBA" id="ARBA00022679"/>
    </source>
</evidence>
<keyword evidence="4" id="KW-0479">Metal-binding</keyword>
<sequence>MEKQSKEEGVVHHVMDMDMEEAGMQDAHNNTQELVAAPNLKEETAVRDASTTVDIVEVGMQDATMQEEEEEEEEDDIERLLADILEADMQDAIMQEEEEVVEHQVIVERLPPVITLEQWMHHFRGNNTDTTTADPYDAEAEQGANGFFESDDEDYINQDTAMALLRRNQTRADPWETRTQAPALLRPTSSNNGDDNGWYDSIVRDAQRMEEMEGMEGMDLTKGMEGMDMEDPGLDGISSPLLQLSKSEALAKEEPNNHHPSTKEDIPELSLQDISKIWGLHPSEFGPGEPGPSTRQPRVAPLTDDEVAKFTCGICLETLPIFDLFHGMPCPHKFCARCMDTYIEGRTRAGEVPIPCPDPACKEEGNGGGVLHPEDCKKSIDFAVFCSWSDQLTENAIPPSLRIYCPNRECRIMLESTCTNKTPSKASCPACNSIMCKACGLYWSIDSSDQHDCAEGAEAMLVKKLASERKWKQCPRCRMLVEKNMGCDVMTCSTVCSYDMQKLNNQALPLFSGCFFFFFSPAFS</sequence>
<keyword evidence="7" id="KW-0833">Ubl conjugation pathway</keyword>
<dbReference type="EMBL" id="CM003529">
    <property type="protein sequence ID" value="RCV11802.1"/>
    <property type="molecule type" value="Genomic_DNA"/>
</dbReference>
<evidence type="ECO:0000256" key="1">
    <source>
        <dbReference type="ARBA" id="ARBA00003976"/>
    </source>
</evidence>
<evidence type="ECO:0000256" key="6">
    <source>
        <dbReference type="ARBA" id="ARBA00022771"/>
    </source>
</evidence>
<reference evidence="14" key="1">
    <citation type="journal article" date="2012" name="Nat. Biotechnol.">
        <title>Reference genome sequence of the model plant Setaria.</title>
        <authorList>
            <person name="Bennetzen J.L."/>
            <person name="Schmutz J."/>
            <person name="Wang H."/>
            <person name="Percifield R."/>
            <person name="Hawkins J."/>
            <person name="Pontaroli A.C."/>
            <person name="Estep M."/>
            <person name="Feng L."/>
            <person name="Vaughn J.N."/>
            <person name="Grimwood J."/>
            <person name="Jenkins J."/>
            <person name="Barry K."/>
            <person name="Lindquist E."/>
            <person name="Hellsten U."/>
            <person name="Deshpande S."/>
            <person name="Wang X."/>
            <person name="Wu X."/>
            <person name="Mitros T."/>
            <person name="Triplett J."/>
            <person name="Yang X."/>
            <person name="Ye C.Y."/>
            <person name="Mauro-Herrera M."/>
            <person name="Wang L."/>
            <person name="Li P."/>
            <person name="Sharma M."/>
            <person name="Sharma R."/>
            <person name="Ronald P.C."/>
            <person name="Panaud O."/>
            <person name="Kellogg E.A."/>
            <person name="Brutnell T.P."/>
            <person name="Doust A.N."/>
            <person name="Tuskan G.A."/>
            <person name="Rokhsar D."/>
            <person name="Devos K.M."/>
        </authorList>
    </citation>
    <scope>NUCLEOTIDE SEQUENCE [LARGE SCALE GENOMIC DNA]</scope>
    <source>
        <strain evidence="14">Yugu1</strain>
    </source>
</reference>
<feature type="domain" description="RING-type" evidence="13">
    <location>
        <begin position="308"/>
        <end position="524"/>
    </location>
</feature>
<dbReference type="OrthoDB" id="10009520at2759"/>
<dbReference type="Gene3D" id="1.20.120.1750">
    <property type="match status" value="1"/>
</dbReference>
<keyword evidence="3" id="KW-0808">Transferase</keyword>
<dbReference type="GO" id="GO:0016567">
    <property type="term" value="P:protein ubiquitination"/>
    <property type="evidence" value="ECO:0007669"/>
    <property type="project" value="InterPro"/>
</dbReference>
<dbReference type="PROSITE" id="PS50089">
    <property type="entry name" value="ZF_RING_2"/>
    <property type="match status" value="1"/>
</dbReference>
<feature type="coiled-coil region" evidence="10">
    <location>
        <begin position="60"/>
        <end position="90"/>
    </location>
</feature>
<dbReference type="STRING" id="4555.A0A368Q1P4"/>
<dbReference type="PROSITE" id="PS51873">
    <property type="entry name" value="TRIAD"/>
    <property type="match status" value="1"/>
</dbReference>
<dbReference type="InterPro" id="IPR044066">
    <property type="entry name" value="TRIAD_supradom"/>
</dbReference>
<evidence type="ECO:0000259" key="12">
    <source>
        <dbReference type="PROSITE" id="PS50089"/>
    </source>
</evidence>
<evidence type="ECO:0000256" key="10">
    <source>
        <dbReference type="SAM" id="Coils"/>
    </source>
</evidence>
<evidence type="ECO:0000256" key="8">
    <source>
        <dbReference type="ARBA" id="ARBA00022833"/>
    </source>
</evidence>
<feature type="domain" description="RING-type" evidence="12">
    <location>
        <begin position="312"/>
        <end position="357"/>
    </location>
</feature>
<dbReference type="InterPro" id="IPR017907">
    <property type="entry name" value="Znf_RING_CS"/>
</dbReference>
<feature type="compositionally biased region" description="Low complexity" evidence="11">
    <location>
        <begin position="282"/>
        <end position="293"/>
    </location>
</feature>
<comment type="similarity">
    <text evidence="2">Belongs to the RBR family. Ariadne subfamily.</text>
</comment>
<keyword evidence="6 9" id="KW-0863">Zinc-finger</keyword>
<dbReference type="Gene3D" id="3.30.40.10">
    <property type="entry name" value="Zinc/RING finger domain, C3HC4 (zinc finger)"/>
    <property type="match status" value="1"/>
</dbReference>
<evidence type="ECO:0000256" key="5">
    <source>
        <dbReference type="ARBA" id="ARBA00022737"/>
    </source>
</evidence>
<organism evidence="14">
    <name type="scientific">Setaria italica</name>
    <name type="common">Foxtail millet</name>
    <name type="synonym">Panicum italicum</name>
    <dbReference type="NCBI Taxonomy" id="4555"/>
    <lineage>
        <taxon>Eukaryota</taxon>
        <taxon>Viridiplantae</taxon>
        <taxon>Streptophyta</taxon>
        <taxon>Embryophyta</taxon>
        <taxon>Tracheophyta</taxon>
        <taxon>Spermatophyta</taxon>
        <taxon>Magnoliopsida</taxon>
        <taxon>Liliopsida</taxon>
        <taxon>Poales</taxon>
        <taxon>Poaceae</taxon>
        <taxon>PACMAD clade</taxon>
        <taxon>Panicoideae</taxon>
        <taxon>Panicodae</taxon>
        <taxon>Paniceae</taxon>
        <taxon>Cenchrinae</taxon>
        <taxon>Setaria</taxon>
    </lineage>
</organism>
<keyword evidence="8" id="KW-0862">Zinc</keyword>
<keyword evidence="10" id="KW-0175">Coiled coil</keyword>
<feature type="region of interest" description="Disordered" evidence="11">
    <location>
        <begin position="279"/>
        <end position="298"/>
    </location>
</feature>
<evidence type="ECO:0000259" key="13">
    <source>
        <dbReference type="PROSITE" id="PS51873"/>
    </source>
</evidence>
<gene>
    <name evidence="14" type="ORF">SETIT_2G215700v2</name>
</gene>
<comment type="function">
    <text evidence="1">Might act as an E3 ubiquitin-protein ligase, or as part of E3 complex, which accepts ubiquitin from specific E2 ubiquitin-conjugating enzymes and then transfers it to substrates.</text>
</comment>
<dbReference type="GO" id="GO:0008270">
    <property type="term" value="F:zinc ion binding"/>
    <property type="evidence" value="ECO:0007669"/>
    <property type="project" value="UniProtKB-KW"/>
</dbReference>
<evidence type="ECO:0000256" key="2">
    <source>
        <dbReference type="ARBA" id="ARBA00005884"/>
    </source>
</evidence>
<evidence type="ECO:0000256" key="11">
    <source>
        <dbReference type="SAM" id="MobiDB-lite"/>
    </source>
</evidence>
<dbReference type="PROSITE" id="PS00518">
    <property type="entry name" value="ZF_RING_1"/>
    <property type="match status" value="1"/>
</dbReference>
<name>A0A368Q1P4_SETIT</name>
<evidence type="ECO:0000256" key="7">
    <source>
        <dbReference type="ARBA" id="ARBA00022786"/>
    </source>
</evidence>
<protein>
    <recommendedName>
        <fullName evidence="15">RING-type domain-containing protein</fullName>
    </recommendedName>
</protein>
<dbReference type="GO" id="GO:0004842">
    <property type="term" value="F:ubiquitin-protein transferase activity"/>
    <property type="evidence" value="ECO:0007669"/>
    <property type="project" value="InterPro"/>
</dbReference>